<keyword evidence="7" id="KW-1185">Reference proteome</keyword>
<dbReference type="InterPro" id="IPR011712">
    <property type="entry name" value="Sig_transdc_His_kin_sub3_dim/P"/>
</dbReference>
<dbReference type="InterPro" id="IPR050482">
    <property type="entry name" value="Sensor_HK_TwoCompSys"/>
</dbReference>
<reference evidence="6 7" key="1">
    <citation type="submission" date="2019-09" db="EMBL/GenBank/DDBJ databases">
        <title>Phylogeny of genus Pseudoclavibacter and closely related genus.</title>
        <authorList>
            <person name="Li Y."/>
        </authorList>
    </citation>
    <scope>NUCLEOTIDE SEQUENCE [LARGE SCALE GENOMIC DNA]</scope>
    <source>
        <strain evidence="6 7">DSM 23821</strain>
    </source>
</reference>
<evidence type="ECO:0000256" key="4">
    <source>
        <dbReference type="SAM" id="Phobius"/>
    </source>
</evidence>
<name>A0A7J5C2P1_9MICO</name>
<dbReference type="RefSeq" id="WP_158039423.1">
    <property type="nucleotide sequence ID" value="NZ_JACCFV010000001.1"/>
</dbReference>
<feature type="domain" description="Signal transduction histidine kinase subgroup 3 dimerisation and phosphoacceptor" evidence="5">
    <location>
        <begin position="210"/>
        <end position="272"/>
    </location>
</feature>
<dbReference type="OrthoDB" id="5241784at2"/>
<comment type="caution">
    <text evidence="6">The sequence shown here is derived from an EMBL/GenBank/DDBJ whole genome shotgun (WGS) entry which is preliminary data.</text>
</comment>
<organism evidence="6 7">
    <name type="scientific">Pseudoclavibacter chungangensis</name>
    <dbReference type="NCBI Taxonomy" id="587635"/>
    <lineage>
        <taxon>Bacteria</taxon>
        <taxon>Bacillati</taxon>
        <taxon>Actinomycetota</taxon>
        <taxon>Actinomycetes</taxon>
        <taxon>Micrococcales</taxon>
        <taxon>Microbacteriaceae</taxon>
        <taxon>Pseudoclavibacter</taxon>
    </lineage>
</organism>
<evidence type="ECO:0000313" key="7">
    <source>
        <dbReference type="Proteomes" id="UP000467240"/>
    </source>
</evidence>
<proteinExistence type="predicted"/>
<dbReference type="PANTHER" id="PTHR24421:SF63">
    <property type="entry name" value="SENSOR HISTIDINE KINASE DESK"/>
    <property type="match status" value="1"/>
</dbReference>
<sequence length="400" mass="43002">MDRFGMTSARRFEGYVRWSLYILLALPLAPLMPFAAIASFRLRQGDMVGGTIAVSLLLGVSALALVGCNIVVARAGFQRLSEEDSPLPAWLLAAWAAAAVIHLTCAAFLASVDLEVYGRGLTVAAVCAIGTIVSALTPQLSSRQLLVVCAVLTVPIIGYGVFVSAGDAILVALFVWFLSWMAWLTVWMLRVMYELQDAHEVRADLALAEERLRISRDLHDVFGRTLATIAVKSELASELSRRGKQERAGVEMAEVRRLAETAGTEVRRVVRGELRPSWAEELEGARALLDSAGIRCIVSGDDVPPVVAETLAWVVREGVTNILRHSEASTVTIATAAEAHEIVLTLANDGAGAREGGEGGSGIDAMSERLRAMGGALEVRRDGDWFLLEATAPTHTEVSR</sequence>
<feature type="transmembrane region" description="Helical" evidence="4">
    <location>
        <begin position="20"/>
        <end position="40"/>
    </location>
</feature>
<dbReference type="SUPFAM" id="SSF55874">
    <property type="entry name" value="ATPase domain of HSP90 chaperone/DNA topoisomerase II/histidine kinase"/>
    <property type="match status" value="1"/>
</dbReference>
<evidence type="ECO:0000256" key="2">
    <source>
        <dbReference type="ARBA" id="ARBA00022777"/>
    </source>
</evidence>
<feature type="transmembrane region" description="Helical" evidence="4">
    <location>
        <begin position="144"/>
        <end position="162"/>
    </location>
</feature>
<protein>
    <submittedName>
        <fullName evidence="6">Two-component sensor histidine kinase</fullName>
    </submittedName>
</protein>
<feature type="transmembrane region" description="Helical" evidence="4">
    <location>
        <begin position="89"/>
        <end position="110"/>
    </location>
</feature>
<evidence type="ECO:0000256" key="3">
    <source>
        <dbReference type="ARBA" id="ARBA00023012"/>
    </source>
</evidence>
<dbReference type="PANTHER" id="PTHR24421">
    <property type="entry name" value="NITRATE/NITRITE SENSOR PROTEIN NARX-RELATED"/>
    <property type="match status" value="1"/>
</dbReference>
<feature type="transmembrane region" description="Helical" evidence="4">
    <location>
        <begin position="116"/>
        <end position="137"/>
    </location>
</feature>
<feature type="transmembrane region" description="Helical" evidence="4">
    <location>
        <begin position="52"/>
        <end position="77"/>
    </location>
</feature>
<dbReference type="Gene3D" id="1.20.5.1930">
    <property type="match status" value="1"/>
</dbReference>
<gene>
    <name evidence="6" type="ORF">F8O01_03080</name>
</gene>
<dbReference type="AlphaFoldDB" id="A0A7J5C2P1"/>
<keyword evidence="4" id="KW-0472">Membrane</keyword>
<dbReference type="GO" id="GO:0016020">
    <property type="term" value="C:membrane"/>
    <property type="evidence" value="ECO:0007669"/>
    <property type="project" value="InterPro"/>
</dbReference>
<dbReference type="Pfam" id="PF07730">
    <property type="entry name" value="HisKA_3"/>
    <property type="match status" value="1"/>
</dbReference>
<dbReference type="Proteomes" id="UP000467240">
    <property type="component" value="Unassembled WGS sequence"/>
</dbReference>
<evidence type="ECO:0000256" key="1">
    <source>
        <dbReference type="ARBA" id="ARBA00022679"/>
    </source>
</evidence>
<keyword evidence="4" id="KW-0812">Transmembrane</keyword>
<dbReference type="InterPro" id="IPR036890">
    <property type="entry name" value="HATPase_C_sf"/>
</dbReference>
<accession>A0A7J5C2P1</accession>
<keyword evidence="2 6" id="KW-0418">Kinase</keyword>
<keyword evidence="4" id="KW-1133">Transmembrane helix</keyword>
<dbReference type="Gene3D" id="3.30.565.10">
    <property type="entry name" value="Histidine kinase-like ATPase, C-terminal domain"/>
    <property type="match status" value="1"/>
</dbReference>
<dbReference type="EMBL" id="WBJZ01000003">
    <property type="protein sequence ID" value="KAB1660323.1"/>
    <property type="molecule type" value="Genomic_DNA"/>
</dbReference>
<evidence type="ECO:0000259" key="5">
    <source>
        <dbReference type="Pfam" id="PF07730"/>
    </source>
</evidence>
<evidence type="ECO:0000313" key="6">
    <source>
        <dbReference type="EMBL" id="KAB1660323.1"/>
    </source>
</evidence>
<keyword evidence="1" id="KW-0808">Transferase</keyword>
<dbReference type="GO" id="GO:0046983">
    <property type="term" value="F:protein dimerization activity"/>
    <property type="evidence" value="ECO:0007669"/>
    <property type="project" value="InterPro"/>
</dbReference>
<feature type="transmembrane region" description="Helical" evidence="4">
    <location>
        <begin position="168"/>
        <end position="189"/>
    </location>
</feature>
<dbReference type="GO" id="GO:0000155">
    <property type="term" value="F:phosphorelay sensor kinase activity"/>
    <property type="evidence" value="ECO:0007669"/>
    <property type="project" value="InterPro"/>
</dbReference>
<keyword evidence="3" id="KW-0902">Two-component regulatory system</keyword>